<dbReference type="InterPro" id="IPR051465">
    <property type="entry name" value="Cell_Envelope_Struct_Comp"/>
</dbReference>
<dbReference type="PANTHER" id="PTHR43308">
    <property type="entry name" value="OUTER MEMBRANE PROTEIN ALPHA-RELATED"/>
    <property type="match status" value="1"/>
</dbReference>
<gene>
    <name evidence="4" type="ORF">GKE97_17700</name>
</gene>
<accession>A0A6I2R3T4</accession>
<evidence type="ECO:0000256" key="1">
    <source>
        <dbReference type="ARBA" id="ARBA00022737"/>
    </source>
</evidence>
<evidence type="ECO:0000313" key="4">
    <source>
        <dbReference type="EMBL" id="MSB21338.1"/>
    </source>
</evidence>
<feature type="domain" description="SLH" evidence="3">
    <location>
        <begin position="748"/>
        <end position="803"/>
    </location>
</feature>
<dbReference type="AlphaFoldDB" id="A0A6I2R3T4"/>
<evidence type="ECO:0000256" key="2">
    <source>
        <dbReference type="SAM" id="SignalP"/>
    </source>
</evidence>
<dbReference type="Proteomes" id="UP000434475">
    <property type="component" value="Unassembled WGS sequence"/>
</dbReference>
<evidence type="ECO:0000313" key="5">
    <source>
        <dbReference type="Proteomes" id="UP000434475"/>
    </source>
</evidence>
<comment type="caution">
    <text evidence="4">The sequence shown here is derived from an EMBL/GenBank/DDBJ whole genome shotgun (WGS) entry which is preliminary data.</text>
</comment>
<feature type="signal peptide" evidence="2">
    <location>
        <begin position="1"/>
        <end position="32"/>
    </location>
</feature>
<name>A0A6I2R3T4_FLAPL</name>
<dbReference type="Pfam" id="PF00395">
    <property type="entry name" value="SLH"/>
    <property type="match status" value="3"/>
</dbReference>
<feature type="chain" id="PRO_5026037438" evidence="2">
    <location>
        <begin position="33"/>
        <end position="803"/>
    </location>
</feature>
<keyword evidence="2" id="KW-0732">Signal</keyword>
<feature type="domain" description="SLH" evidence="3">
    <location>
        <begin position="619"/>
        <end position="679"/>
    </location>
</feature>
<proteinExistence type="predicted"/>
<protein>
    <submittedName>
        <fullName evidence="4">S-layer homology domain-containing protein</fullName>
    </submittedName>
</protein>
<reference evidence="4 5" key="1">
    <citation type="journal article" date="2019" name="Nat. Med.">
        <title>A library of human gut bacterial isolates paired with longitudinal multiomics data enables mechanistic microbiome research.</title>
        <authorList>
            <person name="Poyet M."/>
            <person name="Groussin M."/>
            <person name="Gibbons S.M."/>
            <person name="Avila-Pacheco J."/>
            <person name="Jiang X."/>
            <person name="Kearney S.M."/>
            <person name="Perrotta A.R."/>
            <person name="Berdy B."/>
            <person name="Zhao S."/>
            <person name="Lieberman T.D."/>
            <person name="Swanson P.K."/>
            <person name="Smith M."/>
            <person name="Roesemann S."/>
            <person name="Alexander J.E."/>
            <person name="Rich S.A."/>
            <person name="Livny J."/>
            <person name="Vlamakis H."/>
            <person name="Clish C."/>
            <person name="Bullock K."/>
            <person name="Deik A."/>
            <person name="Scott J."/>
            <person name="Pierce K.A."/>
            <person name="Xavier R.J."/>
            <person name="Alm E.J."/>
        </authorList>
    </citation>
    <scope>NUCLEOTIDE SEQUENCE [LARGE SCALE GENOMIC DNA]</scope>
    <source>
        <strain evidence="4 5">BIOML-A2</strain>
    </source>
</reference>
<sequence>MNMKRTHRGLARLLSAGMSLALLTSLVPGAMAASRNVEYEVDADEVLYLEKEDFDKFVYDETSQGTEVDELWFTSLPSSSKGVLYFDYDGRDEYEVEKRESFTRRDLDDLAFVPDEDYDGSVTIGFSGESDQGENFSGTLYIEVNGTGRSSSDGEVTYEVDVNDAVDLDVDDFDDYAYDESDGTEVDYIFFTDLPSSSKGTLYYDYGYSSEREVEEEEEFDRDEIDDLTFVPKRNYEGTVTLSFEGRSDARDKFYGDLVIEVGGGRSSSAARGDVTYDVDVNDTVDFDYDDFDEFVYDETSGTEVGRVWFTDLPSSREGTLYRDYDKRDQEEIDEDEEIRHDEIDDLTFVPKRNFEGAVTIPFEGRADDGDKFAGELVIRVGDAGGADITVELQAGNGSTVNFQTDAFNEACVKETGANLNYVIFDYDSGRGGYLYYQHGESGESEVGSGRYYRASSPRLDQVSFVPGSGTGSSVRIPFEGEATNGKSFYGEVKLTYVTLSEPTIITYTSTGLAVDFNAADFTAACAARGGKALTSVRFPAPDTTGGQLYYNFHTPTQYRGEVVSTVDYSVGGVYLLGEVTFLPKAGYSGVVTIPYVGTDADGIEYTGTVQVMVTPSASSRFSDMGSYNSWAGASVEFLAAYGITTGTGDGATFSPASTLTRGDYILMLYRTFGFSSTAAAGNFTDVAAGSYYAEALAHAKALGIATAEADGSFRPNDPVTRQDAMVFLLRAMQAVNRSVPNAYDSYLSRFPDGASVADYARTAMAAMAQAGVIQGNGQGKLNPTGTLNRAEMAVILHRALTL</sequence>
<feature type="domain" description="SLH" evidence="3">
    <location>
        <begin position="680"/>
        <end position="743"/>
    </location>
</feature>
<dbReference type="PROSITE" id="PS51272">
    <property type="entry name" value="SLH"/>
    <property type="match status" value="3"/>
</dbReference>
<keyword evidence="1" id="KW-0677">Repeat</keyword>
<dbReference type="EMBL" id="WKPR01000021">
    <property type="protein sequence ID" value="MSB21338.1"/>
    <property type="molecule type" value="Genomic_DNA"/>
</dbReference>
<dbReference type="InterPro" id="IPR001119">
    <property type="entry name" value="SLH_dom"/>
</dbReference>
<dbReference type="PANTHER" id="PTHR43308:SF5">
    <property type="entry name" value="S-LAYER PROTEIN _ PEPTIDOGLYCAN ENDO-BETA-N-ACETYLGLUCOSAMINIDASE"/>
    <property type="match status" value="1"/>
</dbReference>
<evidence type="ECO:0000259" key="3">
    <source>
        <dbReference type="PROSITE" id="PS51272"/>
    </source>
</evidence>
<organism evidence="4 5">
    <name type="scientific">Flavonifractor plautii</name>
    <name type="common">Fusobacterium plautii</name>
    <dbReference type="NCBI Taxonomy" id="292800"/>
    <lineage>
        <taxon>Bacteria</taxon>
        <taxon>Bacillati</taxon>
        <taxon>Bacillota</taxon>
        <taxon>Clostridia</taxon>
        <taxon>Eubacteriales</taxon>
        <taxon>Oscillospiraceae</taxon>
        <taxon>Flavonifractor</taxon>
    </lineage>
</organism>